<dbReference type="EMBL" id="KV441555">
    <property type="protein sequence ID" value="OAG02970.1"/>
    <property type="molecule type" value="Genomic_DNA"/>
</dbReference>
<name>A0A177C8E1_9PLEO</name>
<dbReference type="InParanoid" id="A0A177C8E1"/>
<dbReference type="RefSeq" id="XP_018033335.1">
    <property type="nucleotide sequence ID" value="XM_018187924.1"/>
</dbReference>
<dbReference type="AlphaFoldDB" id="A0A177C8E1"/>
<gene>
    <name evidence="1" type="ORF">CC84DRAFT_938863</name>
</gene>
<keyword evidence="2" id="KW-1185">Reference proteome</keyword>
<reference evidence="1 2" key="1">
    <citation type="submission" date="2016-05" db="EMBL/GenBank/DDBJ databases">
        <title>Comparative analysis of secretome profiles of manganese(II)-oxidizing ascomycete fungi.</title>
        <authorList>
            <consortium name="DOE Joint Genome Institute"/>
            <person name="Zeiner C.A."/>
            <person name="Purvine S.O."/>
            <person name="Zink E.M."/>
            <person name="Wu S."/>
            <person name="Pasa-Tolic L."/>
            <person name="Chaput D.L."/>
            <person name="Haridas S."/>
            <person name="Grigoriev I.V."/>
            <person name="Santelli C.M."/>
            <person name="Hansel C.M."/>
        </authorList>
    </citation>
    <scope>NUCLEOTIDE SEQUENCE [LARGE SCALE GENOMIC DNA]</scope>
    <source>
        <strain evidence="1 2">AP3s5-JAC2a</strain>
    </source>
</reference>
<evidence type="ECO:0000313" key="2">
    <source>
        <dbReference type="Proteomes" id="UP000077069"/>
    </source>
</evidence>
<accession>A0A177C8E1</accession>
<proteinExistence type="predicted"/>
<organism evidence="1 2">
    <name type="scientific">Paraphaeosphaeria sporulosa</name>
    <dbReference type="NCBI Taxonomy" id="1460663"/>
    <lineage>
        <taxon>Eukaryota</taxon>
        <taxon>Fungi</taxon>
        <taxon>Dikarya</taxon>
        <taxon>Ascomycota</taxon>
        <taxon>Pezizomycotina</taxon>
        <taxon>Dothideomycetes</taxon>
        <taxon>Pleosporomycetidae</taxon>
        <taxon>Pleosporales</taxon>
        <taxon>Massarineae</taxon>
        <taxon>Didymosphaeriaceae</taxon>
        <taxon>Paraphaeosphaeria</taxon>
    </lineage>
</organism>
<sequence length="129" mass="15195">MRKQICLPAVLMSVAPLPRDAVPHTIDFDQENTRRRRSGVRRLVGVGRYVCLPGRQGSRLAGKQTCQKGSKTWSENRWTKRRRQSIEFGESKQFQHHIYDCNWTTMLHQFRLPFHRTAILLTFPYRGIK</sequence>
<dbReference type="GeneID" id="28771410"/>
<dbReference type="Proteomes" id="UP000077069">
    <property type="component" value="Unassembled WGS sequence"/>
</dbReference>
<protein>
    <submittedName>
        <fullName evidence="1">Uncharacterized protein</fullName>
    </submittedName>
</protein>
<evidence type="ECO:0000313" key="1">
    <source>
        <dbReference type="EMBL" id="OAG02970.1"/>
    </source>
</evidence>